<gene>
    <name evidence="1" type="ORF">ACPOL_3024</name>
</gene>
<dbReference type="EMBL" id="CP030840">
    <property type="protein sequence ID" value="AXC12326.1"/>
    <property type="molecule type" value="Genomic_DNA"/>
</dbReference>
<dbReference type="Proteomes" id="UP000253606">
    <property type="component" value="Chromosome"/>
</dbReference>
<accession>A0A2Z5G1A4</accession>
<dbReference type="InterPro" id="IPR036514">
    <property type="entry name" value="SGNH_hydro_sf"/>
</dbReference>
<dbReference type="InterPro" id="IPR053140">
    <property type="entry name" value="GDSL_Rv0518-like"/>
</dbReference>
<keyword evidence="2" id="KW-1185">Reference proteome</keyword>
<dbReference type="Gene3D" id="3.40.50.1110">
    <property type="entry name" value="SGNH hydrolase"/>
    <property type="match status" value="1"/>
</dbReference>
<evidence type="ECO:0000313" key="2">
    <source>
        <dbReference type="Proteomes" id="UP000253606"/>
    </source>
</evidence>
<evidence type="ECO:0000313" key="1">
    <source>
        <dbReference type="EMBL" id="AXC12326.1"/>
    </source>
</evidence>
<dbReference type="AlphaFoldDB" id="A0A2Z5G1A4"/>
<protein>
    <submittedName>
        <fullName evidence="1">Putative secreted protein</fullName>
    </submittedName>
</protein>
<reference evidence="1 2" key="1">
    <citation type="journal article" date="2018" name="Front. Microbiol.">
        <title>Hydrolytic Capabilities as a Key to Environmental Success: Chitinolytic and Cellulolytic Acidobacteria From Acidic Sub-arctic Soils and Boreal Peatlands.</title>
        <authorList>
            <person name="Belova S.E."/>
            <person name="Ravin N.V."/>
            <person name="Pankratov T.A."/>
            <person name="Rakitin A.L."/>
            <person name="Ivanova A.A."/>
            <person name="Beletsky A.V."/>
            <person name="Mardanov A.V."/>
            <person name="Sinninghe Damste J.S."/>
            <person name="Dedysh S.N."/>
        </authorList>
    </citation>
    <scope>NUCLEOTIDE SEQUENCE [LARGE SCALE GENOMIC DNA]</scope>
    <source>
        <strain evidence="1 2">SBC82</strain>
    </source>
</reference>
<dbReference type="RefSeq" id="WP_114207567.1">
    <property type="nucleotide sequence ID" value="NZ_CP030840.1"/>
</dbReference>
<proteinExistence type="predicted"/>
<dbReference type="PANTHER" id="PTHR43784:SF2">
    <property type="entry name" value="GDSL-LIKE LIPASE_ACYLHYDROLASE, PUTATIVE (AFU_ORTHOLOGUE AFUA_2G00820)-RELATED"/>
    <property type="match status" value="1"/>
</dbReference>
<dbReference type="OrthoDB" id="1828825at2"/>
<sequence>MSNENWVGSWAVAPWNETPLVAAIPPDRTLRTTLRLTRGGSALRLQVSNTEGDAPLTIGSGTVALAVSTNVFDPKTDQGLSFAGATSTIIPPGGSLMSDPIPLPVSDFSEIVVSLYLPDGAKMLTGGLHRYPTVVSAPGDRATSSRIEGQTVSARGITSVHPVLFLSGVAVNAAQNVSATILFGDSNTRLYGGYIVERLHLAKNPTLAILNMGLDGNRLLHDGVSLGGPSISGSAGFFGGVAGIRRFETALSTLPGVTGAVLMQGTGDIILPGTRAPASETVTPGDIIDGLKHCIGVAQSRNIRIIGATIVPFGGLGSWEFGCVRGSCVERF</sequence>
<dbReference type="GO" id="GO:0016788">
    <property type="term" value="F:hydrolase activity, acting on ester bonds"/>
    <property type="evidence" value="ECO:0007669"/>
    <property type="project" value="UniProtKB-ARBA"/>
</dbReference>
<dbReference type="PANTHER" id="PTHR43784">
    <property type="entry name" value="GDSL-LIKE LIPASE/ACYLHYDROLASE, PUTATIVE (AFU_ORTHOLOGUE AFUA_2G00820)-RELATED"/>
    <property type="match status" value="1"/>
</dbReference>
<dbReference type="SUPFAM" id="SSF52266">
    <property type="entry name" value="SGNH hydrolase"/>
    <property type="match status" value="1"/>
</dbReference>
<dbReference type="KEGG" id="abas:ACPOL_3024"/>
<organism evidence="1 2">
    <name type="scientific">Acidisarcina polymorpha</name>
    <dbReference type="NCBI Taxonomy" id="2211140"/>
    <lineage>
        <taxon>Bacteria</taxon>
        <taxon>Pseudomonadati</taxon>
        <taxon>Acidobacteriota</taxon>
        <taxon>Terriglobia</taxon>
        <taxon>Terriglobales</taxon>
        <taxon>Acidobacteriaceae</taxon>
        <taxon>Acidisarcina</taxon>
    </lineage>
</organism>
<name>A0A2Z5G1A4_9BACT</name>